<reference evidence="2 3" key="1">
    <citation type="submission" date="2021-06" db="EMBL/GenBank/DDBJ databases">
        <title>Caerostris extrusa draft genome.</title>
        <authorList>
            <person name="Kono N."/>
            <person name="Arakawa K."/>
        </authorList>
    </citation>
    <scope>NUCLEOTIDE SEQUENCE [LARGE SCALE GENOMIC DNA]</scope>
</reference>
<protein>
    <recommendedName>
        <fullName evidence="4">Prokineticin domain-containing protein</fullName>
    </recommendedName>
</protein>
<name>A0AAV4M958_CAEEX</name>
<keyword evidence="1" id="KW-0812">Transmembrane</keyword>
<dbReference type="EMBL" id="BPLR01019394">
    <property type="protein sequence ID" value="GIX67364.1"/>
    <property type="molecule type" value="Genomic_DNA"/>
</dbReference>
<dbReference type="AlphaFoldDB" id="A0AAV4M958"/>
<comment type="caution">
    <text evidence="2">The sequence shown here is derived from an EMBL/GenBank/DDBJ whole genome shotgun (WGS) entry which is preliminary data.</text>
</comment>
<keyword evidence="1" id="KW-1133">Transmembrane helix</keyword>
<evidence type="ECO:0000256" key="1">
    <source>
        <dbReference type="SAM" id="Phobius"/>
    </source>
</evidence>
<evidence type="ECO:0008006" key="4">
    <source>
        <dbReference type="Google" id="ProtNLM"/>
    </source>
</evidence>
<accession>A0AAV4M958</accession>
<sequence length="135" mass="15537">MFVDKILIEYLFVRSVYLFGTSYNIINVFFTDFYWMVFYFADHSSLLQLFRKDKLEENDKPCTKHADCAEDECCTFEAVPTLATTSTRIIWRCKALGEVKDFCHSLGNVYCPCKPGLRCIAKAVWFFGSGMCGAI</sequence>
<gene>
    <name evidence="2" type="primary">AVEN_205997_1</name>
    <name evidence="2" type="ORF">CEXT_740051</name>
</gene>
<dbReference type="Gene3D" id="2.10.80.10">
    <property type="entry name" value="Lipase, subunit A"/>
    <property type="match status" value="1"/>
</dbReference>
<evidence type="ECO:0000313" key="3">
    <source>
        <dbReference type="Proteomes" id="UP001054945"/>
    </source>
</evidence>
<keyword evidence="1" id="KW-0472">Membrane</keyword>
<organism evidence="2 3">
    <name type="scientific">Caerostris extrusa</name>
    <name type="common">Bark spider</name>
    <name type="synonym">Caerostris bankana</name>
    <dbReference type="NCBI Taxonomy" id="172846"/>
    <lineage>
        <taxon>Eukaryota</taxon>
        <taxon>Metazoa</taxon>
        <taxon>Ecdysozoa</taxon>
        <taxon>Arthropoda</taxon>
        <taxon>Chelicerata</taxon>
        <taxon>Arachnida</taxon>
        <taxon>Araneae</taxon>
        <taxon>Araneomorphae</taxon>
        <taxon>Entelegynae</taxon>
        <taxon>Araneoidea</taxon>
        <taxon>Araneidae</taxon>
        <taxon>Caerostris</taxon>
    </lineage>
</organism>
<keyword evidence="3" id="KW-1185">Reference proteome</keyword>
<feature type="transmembrane region" description="Helical" evidence="1">
    <location>
        <begin position="20"/>
        <end position="41"/>
    </location>
</feature>
<dbReference type="Proteomes" id="UP001054945">
    <property type="component" value="Unassembled WGS sequence"/>
</dbReference>
<evidence type="ECO:0000313" key="2">
    <source>
        <dbReference type="EMBL" id="GIX67364.1"/>
    </source>
</evidence>
<proteinExistence type="predicted"/>